<dbReference type="InterPro" id="IPR014721">
    <property type="entry name" value="Ribsml_uS5_D2-typ_fold_subgr"/>
</dbReference>
<dbReference type="PANTHER" id="PTHR43527:SF2">
    <property type="entry name" value="4-DIPHOSPHOCYTIDYL-2-C-METHYL-D-ERYTHRITOL KINASE, CHLOROPLASTIC"/>
    <property type="match status" value="1"/>
</dbReference>
<dbReference type="InterPro" id="IPR013750">
    <property type="entry name" value="GHMP_kinase_C_dom"/>
</dbReference>
<evidence type="ECO:0000256" key="5">
    <source>
        <dbReference type="ARBA" id="ARBA00022741"/>
    </source>
</evidence>
<dbReference type="HAMAP" id="MF_00061">
    <property type="entry name" value="IspE"/>
    <property type="match status" value="1"/>
</dbReference>
<evidence type="ECO:0000256" key="4">
    <source>
        <dbReference type="ARBA" id="ARBA00022679"/>
    </source>
</evidence>
<evidence type="ECO:0000313" key="14">
    <source>
        <dbReference type="Proteomes" id="UP000295304"/>
    </source>
</evidence>
<evidence type="ECO:0000256" key="3">
    <source>
        <dbReference type="ARBA" id="ARBA00017473"/>
    </source>
</evidence>
<dbReference type="PANTHER" id="PTHR43527">
    <property type="entry name" value="4-DIPHOSPHOCYTIDYL-2-C-METHYL-D-ERYTHRITOL KINASE, CHLOROPLASTIC"/>
    <property type="match status" value="1"/>
</dbReference>
<dbReference type="SUPFAM" id="SSF55060">
    <property type="entry name" value="GHMP Kinase, C-terminal domain"/>
    <property type="match status" value="1"/>
</dbReference>
<feature type="active site" evidence="10">
    <location>
        <position position="11"/>
    </location>
</feature>
<comment type="catalytic activity">
    <reaction evidence="10">
        <text>4-CDP-2-C-methyl-D-erythritol + ATP = 4-CDP-2-C-methyl-D-erythritol 2-phosphate + ADP + H(+)</text>
        <dbReference type="Rhea" id="RHEA:18437"/>
        <dbReference type="ChEBI" id="CHEBI:15378"/>
        <dbReference type="ChEBI" id="CHEBI:30616"/>
        <dbReference type="ChEBI" id="CHEBI:57823"/>
        <dbReference type="ChEBI" id="CHEBI:57919"/>
        <dbReference type="ChEBI" id="CHEBI:456216"/>
        <dbReference type="EC" id="2.7.1.148"/>
    </reaction>
</comment>
<dbReference type="Pfam" id="PF00288">
    <property type="entry name" value="GHMP_kinases_N"/>
    <property type="match status" value="1"/>
</dbReference>
<sequence length="296" mass="31060">MSALTVAAPAKLNLYLHVTGRRPDGYHTLDSLVAFAGIQDMIRVEESRGLTLDIEGPFKDDVPHGEENIVLQAALALREKLEAPMGAKITLVKRLPVASGLGGGSADAAATLSALMQLWKDAPADDELMALALKLGADVPVCLAGQACFVGGIGEELTPAPKLPESWVVLVNPGVPLSTPTVFAAREGDFSRPNRFDYAPADGAELAAILAERTNDLHVSALTMAPVIGDVLKALKDRPGCRLARMSGSGATCFALFDTADAAIQTTMALDKDHPGWWVKTGSLICDTGTLSRPAP</sequence>
<organism evidence="13 14">
    <name type="scientific">Varunaivibrio sulfuroxidans</name>
    <dbReference type="NCBI Taxonomy" id="1773489"/>
    <lineage>
        <taxon>Bacteria</taxon>
        <taxon>Pseudomonadati</taxon>
        <taxon>Pseudomonadota</taxon>
        <taxon>Alphaproteobacteria</taxon>
        <taxon>Rhodospirillales</taxon>
        <taxon>Magnetovibrionaceae</taxon>
        <taxon>Varunaivibrio</taxon>
    </lineage>
</organism>
<keyword evidence="14" id="KW-1185">Reference proteome</keyword>
<dbReference type="InterPro" id="IPR036554">
    <property type="entry name" value="GHMP_kinase_C_sf"/>
</dbReference>
<evidence type="ECO:0000256" key="7">
    <source>
        <dbReference type="ARBA" id="ARBA00022840"/>
    </source>
</evidence>
<evidence type="ECO:0000313" key="13">
    <source>
        <dbReference type="EMBL" id="TCS63556.1"/>
    </source>
</evidence>
<dbReference type="Gene3D" id="3.30.70.890">
    <property type="entry name" value="GHMP kinase, C-terminal domain"/>
    <property type="match status" value="1"/>
</dbReference>
<name>A0A4R3JEL9_9PROT</name>
<dbReference type="UniPathway" id="UPA00056">
    <property type="reaction ID" value="UER00094"/>
</dbReference>
<feature type="domain" description="GHMP kinase N-terminal" evidence="11">
    <location>
        <begin position="68"/>
        <end position="145"/>
    </location>
</feature>
<dbReference type="EMBL" id="SLZW01000003">
    <property type="protein sequence ID" value="TCS63556.1"/>
    <property type="molecule type" value="Genomic_DNA"/>
</dbReference>
<dbReference type="GO" id="GO:0005524">
    <property type="term" value="F:ATP binding"/>
    <property type="evidence" value="ECO:0007669"/>
    <property type="project" value="UniProtKB-UniRule"/>
</dbReference>
<keyword evidence="6 10" id="KW-0418">Kinase</keyword>
<dbReference type="AlphaFoldDB" id="A0A4R3JEL9"/>
<evidence type="ECO:0000256" key="8">
    <source>
        <dbReference type="ARBA" id="ARBA00023229"/>
    </source>
</evidence>
<dbReference type="Proteomes" id="UP000295304">
    <property type="component" value="Unassembled WGS sequence"/>
</dbReference>
<comment type="similarity">
    <text evidence="1 10">Belongs to the GHMP kinase family. IspE subfamily.</text>
</comment>
<gene>
    <name evidence="10" type="primary">ispE</name>
    <name evidence="13" type="ORF">EDD55_103178</name>
</gene>
<keyword evidence="8 10" id="KW-0414">Isoprene biosynthesis</keyword>
<dbReference type="GO" id="GO:0016114">
    <property type="term" value="P:terpenoid biosynthetic process"/>
    <property type="evidence" value="ECO:0007669"/>
    <property type="project" value="UniProtKB-UniRule"/>
</dbReference>
<feature type="active site" evidence="10">
    <location>
        <position position="138"/>
    </location>
</feature>
<feature type="domain" description="GHMP kinase C-terminal" evidence="12">
    <location>
        <begin position="208"/>
        <end position="263"/>
    </location>
</feature>
<dbReference type="OrthoDB" id="9809438at2"/>
<dbReference type="EC" id="2.7.1.148" evidence="2 10"/>
<proteinExistence type="inferred from homology"/>
<protein>
    <recommendedName>
        <fullName evidence="3 10">4-diphosphocytidyl-2-C-methyl-D-erythritol kinase</fullName>
        <shortName evidence="10">CMK</shortName>
        <ecNumber evidence="2 10">2.7.1.148</ecNumber>
    </recommendedName>
    <alternativeName>
        <fullName evidence="9 10">4-(cytidine-5'-diphospho)-2-C-methyl-D-erythritol kinase</fullName>
    </alternativeName>
</protein>
<evidence type="ECO:0000256" key="6">
    <source>
        <dbReference type="ARBA" id="ARBA00022777"/>
    </source>
</evidence>
<evidence type="ECO:0000256" key="9">
    <source>
        <dbReference type="ARBA" id="ARBA00032554"/>
    </source>
</evidence>
<dbReference type="GO" id="GO:0019288">
    <property type="term" value="P:isopentenyl diphosphate biosynthetic process, methylerythritol 4-phosphate pathway"/>
    <property type="evidence" value="ECO:0007669"/>
    <property type="project" value="UniProtKB-UniRule"/>
</dbReference>
<dbReference type="Gene3D" id="3.30.230.10">
    <property type="match status" value="1"/>
</dbReference>
<feature type="binding site" evidence="10">
    <location>
        <begin position="96"/>
        <end position="106"/>
    </location>
    <ligand>
        <name>ATP</name>
        <dbReference type="ChEBI" id="CHEBI:30616"/>
    </ligand>
</feature>
<evidence type="ECO:0000256" key="2">
    <source>
        <dbReference type="ARBA" id="ARBA00012052"/>
    </source>
</evidence>
<dbReference type="Pfam" id="PF08544">
    <property type="entry name" value="GHMP_kinases_C"/>
    <property type="match status" value="1"/>
</dbReference>
<keyword evidence="5 10" id="KW-0547">Nucleotide-binding</keyword>
<dbReference type="RefSeq" id="WP_132938529.1">
    <property type="nucleotide sequence ID" value="NZ_CP119676.1"/>
</dbReference>
<accession>A0A4R3JEL9</accession>
<dbReference type="InterPro" id="IPR006204">
    <property type="entry name" value="GHMP_kinase_N_dom"/>
</dbReference>
<dbReference type="PIRSF" id="PIRSF010376">
    <property type="entry name" value="IspE"/>
    <property type="match status" value="1"/>
</dbReference>
<dbReference type="NCBIfam" id="NF011202">
    <property type="entry name" value="PRK14608.1"/>
    <property type="match status" value="1"/>
</dbReference>
<dbReference type="GO" id="GO:0050515">
    <property type="term" value="F:4-(cytidine 5'-diphospho)-2-C-methyl-D-erythritol kinase activity"/>
    <property type="evidence" value="ECO:0007669"/>
    <property type="project" value="UniProtKB-UniRule"/>
</dbReference>
<comment type="pathway">
    <text evidence="10">Isoprenoid biosynthesis; isopentenyl diphosphate biosynthesis via DXP pathway; isopentenyl diphosphate from 1-deoxy-D-xylulose 5-phosphate: step 3/6.</text>
</comment>
<reference evidence="13 14" key="1">
    <citation type="submission" date="2019-03" db="EMBL/GenBank/DDBJ databases">
        <title>Genomic Encyclopedia of Type Strains, Phase IV (KMG-IV): sequencing the most valuable type-strain genomes for metagenomic binning, comparative biology and taxonomic classification.</title>
        <authorList>
            <person name="Goeker M."/>
        </authorList>
    </citation>
    <scope>NUCLEOTIDE SEQUENCE [LARGE SCALE GENOMIC DNA]</scope>
    <source>
        <strain evidence="13 14">DSM 101688</strain>
    </source>
</reference>
<keyword evidence="4 10" id="KW-0808">Transferase</keyword>
<dbReference type="InterPro" id="IPR020568">
    <property type="entry name" value="Ribosomal_Su5_D2-typ_SF"/>
</dbReference>
<evidence type="ECO:0000259" key="12">
    <source>
        <dbReference type="Pfam" id="PF08544"/>
    </source>
</evidence>
<dbReference type="SUPFAM" id="SSF54211">
    <property type="entry name" value="Ribosomal protein S5 domain 2-like"/>
    <property type="match status" value="1"/>
</dbReference>
<comment type="function">
    <text evidence="10">Catalyzes the phosphorylation of the position 2 hydroxy group of 4-diphosphocytidyl-2C-methyl-D-erythritol.</text>
</comment>
<evidence type="ECO:0000259" key="11">
    <source>
        <dbReference type="Pfam" id="PF00288"/>
    </source>
</evidence>
<keyword evidence="7 10" id="KW-0067">ATP-binding</keyword>
<dbReference type="NCBIfam" id="TIGR00154">
    <property type="entry name" value="ispE"/>
    <property type="match status" value="1"/>
</dbReference>
<comment type="caution">
    <text evidence="13">The sequence shown here is derived from an EMBL/GenBank/DDBJ whole genome shotgun (WGS) entry which is preliminary data.</text>
</comment>
<evidence type="ECO:0000256" key="1">
    <source>
        <dbReference type="ARBA" id="ARBA00009684"/>
    </source>
</evidence>
<dbReference type="InterPro" id="IPR004424">
    <property type="entry name" value="IspE"/>
</dbReference>
<evidence type="ECO:0000256" key="10">
    <source>
        <dbReference type="HAMAP-Rule" id="MF_00061"/>
    </source>
</evidence>